<dbReference type="EMBL" id="PVWG01000012">
    <property type="protein sequence ID" value="PSB19151.1"/>
    <property type="molecule type" value="Genomic_DNA"/>
</dbReference>
<proteinExistence type="predicted"/>
<reference evidence="4 5" key="1">
    <citation type="submission" date="2018-02" db="EMBL/GenBank/DDBJ databases">
        <authorList>
            <person name="Cohen D.B."/>
            <person name="Kent A.D."/>
        </authorList>
    </citation>
    <scope>NUCLEOTIDE SEQUENCE [LARGE SCALE GENOMIC DNA]</scope>
    <source>
        <strain evidence="4 5">ULC007</strain>
    </source>
</reference>
<evidence type="ECO:0000259" key="3">
    <source>
        <dbReference type="Pfam" id="PF01156"/>
    </source>
</evidence>
<dbReference type="Proteomes" id="UP000238634">
    <property type="component" value="Unassembled WGS sequence"/>
</dbReference>
<dbReference type="PANTHER" id="PTHR12304">
    <property type="entry name" value="INOSINE-URIDINE PREFERRING NUCLEOSIDE HYDROLASE"/>
    <property type="match status" value="1"/>
</dbReference>
<dbReference type="RefSeq" id="WP_073070434.1">
    <property type="nucleotide sequence ID" value="NZ_MPPI01000007.1"/>
</dbReference>
<reference evidence="4 5" key="2">
    <citation type="submission" date="2018-03" db="EMBL/GenBank/DDBJ databases">
        <title>The ancient ancestry and fast evolution of plastids.</title>
        <authorList>
            <person name="Moore K.R."/>
            <person name="Magnabosco C."/>
            <person name="Momper L."/>
            <person name="Gold D.A."/>
            <person name="Bosak T."/>
            <person name="Fournier G.P."/>
        </authorList>
    </citation>
    <scope>NUCLEOTIDE SEQUENCE [LARGE SCALE GENOMIC DNA]</scope>
    <source>
        <strain evidence="4 5">ULC007</strain>
    </source>
</reference>
<dbReference type="GO" id="GO:0008477">
    <property type="term" value="F:purine nucleosidase activity"/>
    <property type="evidence" value="ECO:0007669"/>
    <property type="project" value="TreeGrafter"/>
</dbReference>
<gene>
    <name evidence="4" type="ORF">C7B65_12805</name>
</gene>
<organism evidence="4 5">
    <name type="scientific">Phormidesmis priestleyi ULC007</name>
    <dbReference type="NCBI Taxonomy" id="1920490"/>
    <lineage>
        <taxon>Bacteria</taxon>
        <taxon>Bacillati</taxon>
        <taxon>Cyanobacteriota</taxon>
        <taxon>Cyanophyceae</taxon>
        <taxon>Leptolyngbyales</taxon>
        <taxon>Leptolyngbyaceae</taxon>
        <taxon>Phormidesmis</taxon>
    </lineage>
</organism>
<dbReference type="Gene3D" id="3.90.245.10">
    <property type="entry name" value="Ribonucleoside hydrolase-like"/>
    <property type="match status" value="1"/>
</dbReference>
<dbReference type="PANTHER" id="PTHR12304:SF4">
    <property type="entry name" value="URIDINE NUCLEOSIDASE"/>
    <property type="match status" value="1"/>
</dbReference>
<protein>
    <submittedName>
        <fullName evidence="4">Nucleoside hydrolase</fullName>
    </submittedName>
</protein>
<keyword evidence="2" id="KW-0326">Glycosidase</keyword>
<keyword evidence="1 4" id="KW-0378">Hydrolase</keyword>
<dbReference type="STRING" id="1920490.GCA_001895925_04332"/>
<dbReference type="InterPro" id="IPR023186">
    <property type="entry name" value="IUNH"/>
</dbReference>
<dbReference type="Pfam" id="PF01156">
    <property type="entry name" value="IU_nuc_hydro"/>
    <property type="match status" value="1"/>
</dbReference>
<dbReference type="InterPro" id="IPR001910">
    <property type="entry name" value="Inosine/uridine_hydrolase_dom"/>
</dbReference>
<evidence type="ECO:0000313" key="5">
    <source>
        <dbReference type="Proteomes" id="UP000238634"/>
    </source>
</evidence>
<dbReference type="InterPro" id="IPR036452">
    <property type="entry name" value="Ribo_hydro-like"/>
</dbReference>
<comment type="caution">
    <text evidence="4">The sequence shown here is derived from an EMBL/GenBank/DDBJ whole genome shotgun (WGS) entry which is preliminary data.</text>
</comment>
<evidence type="ECO:0000313" key="4">
    <source>
        <dbReference type="EMBL" id="PSB19151.1"/>
    </source>
</evidence>
<accession>A0A2T1DFD4</accession>
<dbReference type="SUPFAM" id="SSF53590">
    <property type="entry name" value="Nucleoside hydrolase"/>
    <property type="match status" value="1"/>
</dbReference>
<dbReference type="OrthoDB" id="9797882at2"/>
<keyword evidence="5" id="KW-1185">Reference proteome</keyword>
<name>A0A2T1DFD4_9CYAN</name>
<dbReference type="GO" id="GO:0005829">
    <property type="term" value="C:cytosol"/>
    <property type="evidence" value="ECO:0007669"/>
    <property type="project" value="TreeGrafter"/>
</dbReference>
<sequence length="328" mass="35823">MIPAVSIPKIILDTDPGGDDIFAFLWVQSLVKQGLAELIAITATAGNVSARKTFSNASQILNLVGAPTIEVGRGVSLNSNDIEDAAHIHGNDGMGNLSKTLPPPTHDYETARCSDEIFIDKLNAMPGEITLVAIGPLNNLAAAEKKSPGILKKAKEVVIMGGAFFCPGNVTPHAEFNIWFNSEAADIVLASRDDVVIMPLDVTRNLIFTREMAQVINPINSEDDTSKFMNHLCEFMITTAIAYRETNGVQGFLVHDAATIGYLFYPETLLMQRARVCVETKGEWTRGQTLIDRRNRAKQSANAWVALQVDSTGFFTRFVEDLKTLKVV</sequence>
<feature type="domain" description="Inosine/uridine-preferring nucleoside hydrolase" evidence="3">
    <location>
        <begin position="10"/>
        <end position="315"/>
    </location>
</feature>
<dbReference type="AlphaFoldDB" id="A0A2T1DFD4"/>
<evidence type="ECO:0000256" key="2">
    <source>
        <dbReference type="ARBA" id="ARBA00023295"/>
    </source>
</evidence>
<dbReference type="GO" id="GO:0006152">
    <property type="term" value="P:purine nucleoside catabolic process"/>
    <property type="evidence" value="ECO:0007669"/>
    <property type="project" value="TreeGrafter"/>
</dbReference>
<evidence type="ECO:0000256" key="1">
    <source>
        <dbReference type="ARBA" id="ARBA00022801"/>
    </source>
</evidence>